<gene>
    <name evidence="1" type="ORF">S12H4_13985</name>
</gene>
<proteinExistence type="predicted"/>
<dbReference type="AlphaFoldDB" id="X1SUK7"/>
<name>X1SUK7_9ZZZZ</name>
<dbReference type="EMBL" id="BARW01006661">
    <property type="protein sequence ID" value="GAI79005.1"/>
    <property type="molecule type" value="Genomic_DNA"/>
</dbReference>
<accession>X1SUK7</accession>
<comment type="caution">
    <text evidence="1">The sequence shown here is derived from an EMBL/GenBank/DDBJ whole genome shotgun (WGS) entry which is preliminary data.</text>
</comment>
<reference evidence="1" key="1">
    <citation type="journal article" date="2014" name="Front. Microbiol.">
        <title>High frequency of phylogenetically diverse reductive dehalogenase-homologous genes in deep subseafloor sedimentary metagenomes.</title>
        <authorList>
            <person name="Kawai M."/>
            <person name="Futagami T."/>
            <person name="Toyoda A."/>
            <person name="Takaki Y."/>
            <person name="Nishi S."/>
            <person name="Hori S."/>
            <person name="Arai W."/>
            <person name="Tsubouchi T."/>
            <person name="Morono Y."/>
            <person name="Uchiyama I."/>
            <person name="Ito T."/>
            <person name="Fujiyama A."/>
            <person name="Inagaki F."/>
            <person name="Takami H."/>
        </authorList>
    </citation>
    <scope>NUCLEOTIDE SEQUENCE</scope>
    <source>
        <strain evidence="1">Expedition CK06-06</strain>
    </source>
</reference>
<organism evidence="1">
    <name type="scientific">marine sediment metagenome</name>
    <dbReference type="NCBI Taxonomy" id="412755"/>
    <lineage>
        <taxon>unclassified sequences</taxon>
        <taxon>metagenomes</taxon>
        <taxon>ecological metagenomes</taxon>
    </lineage>
</organism>
<protein>
    <submittedName>
        <fullName evidence="1">Uncharacterized protein</fullName>
    </submittedName>
</protein>
<feature type="non-terminal residue" evidence="1">
    <location>
        <position position="1"/>
    </location>
</feature>
<evidence type="ECO:0000313" key="1">
    <source>
        <dbReference type="EMBL" id="GAI79005.1"/>
    </source>
</evidence>
<sequence length="75" mass="8638">ISQCPVQYGKVIGMRNDSVSMLMHYKECAMNIKKAKNMSADELKDKIIVGELVEKENIPELTDEIKRLRKEATRK</sequence>